<dbReference type="Pfam" id="PF05699">
    <property type="entry name" value="Dimer_Tnp_hAT"/>
    <property type="match status" value="1"/>
</dbReference>
<evidence type="ECO:0000313" key="3">
    <source>
        <dbReference type="Proteomes" id="UP001501940"/>
    </source>
</evidence>
<reference evidence="2" key="2">
    <citation type="submission" date="2025-08" db="UniProtKB">
        <authorList>
            <consortium name="Ensembl"/>
        </authorList>
    </citation>
    <scope>IDENTIFICATION</scope>
</reference>
<proteinExistence type="predicted"/>
<organism evidence="2 3">
    <name type="scientific">Amphiprion ocellaris</name>
    <name type="common">Clown anemonefish</name>
    <dbReference type="NCBI Taxonomy" id="80972"/>
    <lineage>
        <taxon>Eukaryota</taxon>
        <taxon>Metazoa</taxon>
        <taxon>Chordata</taxon>
        <taxon>Craniata</taxon>
        <taxon>Vertebrata</taxon>
        <taxon>Euteleostomi</taxon>
        <taxon>Actinopterygii</taxon>
        <taxon>Neopterygii</taxon>
        <taxon>Teleostei</taxon>
        <taxon>Neoteleostei</taxon>
        <taxon>Acanthomorphata</taxon>
        <taxon>Ovalentaria</taxon>
        <taxon>Pomacentridae</taxon>
        <taxon>Amphiprion</taxon>
    </lineage>
</organism>
<dbReference type="PANTHER" id="PTHR45913:SF21">
    <property type="entry name" value="DUF4371 DOMAIN-CONTAINING PROTEIN"/>
    <property type="match status" value="1"/>
</dbReference>
<dbReference type="InterPro" id="IPR012337">
    <property type="entry name" value="RNaseH-like_sf"/>
</dbReference>
<evidence type="ECO:0000259" key="1">
    <source>
        <dbReference type="Pfam" id="PF05699"/>
    </source>
</evidence>
<reference evidence="2 3" key="1">
    <citation type="submission" date="2022-01" db="EMBL/GenBank/DDBJ databases">
        <title>A chromosome-scale genome assembly of the false clownfish, Amphiprion ocellaris.</title>
        <authorList>
            <person name="Ryu T."/>
        </authorList>
    </citation>
    <scope>NUCLEOTIDE SEQUENCE [LARGE SCALE GENOMIC DNA]</scope>
</reference>
<name>A0A3Q1D5X4_AMPOC</name>
<dbReference type="Proteomes" id="UP001501940">
    <property type="component" value="Chromosome 17"/>
</dbReference>
<evidence type="ECO:0000313" key="2">
    <source>
        <dbReference type="Ensembl" id="ENSAOCP00000026356.2"/>
    </source>
</evidence>
<keyword evidence="3" id="KW-1185">Reference proteome</keyword>
<dbReference type="InterPro" id="IPR008906">
    <property type="entry name" value="HATC_C_dom"/>
</dbReference>
<accession>A0A3Q1D5X4</accession>
<reference evidence="2" key="3">
    <citation type="submission" date="2025-09" db="UniProtKB">
        <authorList>
            <consortium name="Ensembl"/>
        </authorList>
    </citation>
    <scope>IDENTIFICATION</scope>
</reference>
<dbReference type="SUPFAM" id="SSF53098">
    <property type="entry name" value="Ribonuclease H-like"/>
    <property type="match status" value="1"/>
</dbReference>
<dbReference type="PANTHER" id="PTHR45913">
    <property type="entry name" value="EPM2A-INTERACTING PROTEIN 1"/>
    <property type="match status" value="1"/>
</dbReference>
<sequence length="609" mass="69572">MANTKKHKADFENHQFKSDWTDCFCFILPDHAKAKPTCLICMQTVVVCKTDNLKRHFNTMHAASFNANYPPESDQRKQKIANMITSFKHSVSTISKSTSAQESATAASLQISWYLAKANKPFADAELMKSCAVAMVSEVLRHDEKQKKTVVELLQQVPLSANTATRRVEKAEAISLAIDSSCDRTDREQLSVFARFFDGKTFREELLCLLPLTGRTTGEVIFTVLTQFFVKNGLDVVVEQHKGLVSRLSAINPALLAFHCIIHKSVLCAKLCGKMQETMDTVTRLVNFVHENSSLQHRLFRAMLDEISAEHKDLLLHNDVRWLSKGRVLERVCDLRDELASFLSTLQSQRAQEFKIFLIDNDMMGYVFFLCDIMSHLNCLNLQLQGKNHTVVDMYKAVEAFRSKVKLLEKDIQGRKLHFPRLREHCEKNNMGEDQVMQDFVSSLAKNFYECFECTPKLSSDILLFLRQPFSVSADGQWTAEAKKVWPSIDEAALQMEVLEMGTSDVLKAQHRDVGVKDFWINMVPQARFKNTRGIAMLLLTMFPSTYICESSFSSMNSIKNQDRNRLSNAHLDQCLRIATTEYSNVMCLWKAVWTFFRCTLLNNIITVQ</sequence>
<dbReference type="AlphaFoldDB" id="A0A3Q1D5X4"/>
<dbReference type="GO" id="GO:0046983">
    <property type="term" value="F:protein dimerization activity"/>
    <property type="evidence" value="ECO:0007669"/>
    <property type="project" value="InterPro"/>
</dbReference>
<protein>
    <recommendedName>
        <fullName evidence="1">HAT C-terminal dimerisation domain-containing protein</fullName>
    </recommendedName>
</protein>
<dbReference type="GeneTree" id="ENSGT00950000182812"/>
<dbReference type="Ensembl" id="ENSAOCT00000017358.2">
    <property type="protein sequence ID" value="ENSAOCP00000026356.2"/>
    <property type="gene ID" value="ENSAOCG00000014590.2"/>
</dbReference>
<feature type="domain" description="HAT C-terminal dimerisation" evidence="1">
    <location>
        <begin position="507"/>
        <end position="576"/>
    </location>
</feature>